<organism evidence="2">
    <name type="scientific">Klebsiella pneumoniae</name>
    <dbReference type="NCBI Taxonomy" id="573"/>
    <lineage>
        <taxon>Bacteria</taxon>
        <taxon>Pseudomonadati</taxon>
        <taxon>Pseudomonadota</taxon>
        <taxon>Gammaproteobacteria</taxon>
        <taxon>Enterobacterales</taxon>
        <taxon>Enterobacteriaceae</taxon>
        <taxon>Klebsiella/Raoultella group</taxon>
        <taxon>Klebsiella</taxon>
        <taxon>Klebsiella pneumoniae complex</taxon>
    </lineage>
</organism>
<keyword evidence="2" id="KW-0614">Plasmid</keyword>
<name>A0A1G4DF61_KLEPN</name>
<geneLocation type="plasmid" evidence="2">
    <name>pRmtH</name>
</geneLocation>
<feature type="transmembrane region" description="Helical" evidence="1">
    <location>
        <begin position="16"/>
        <end position="41"/>
    </location>
</feature>
<gene>
    <name evidence="2" type="ORF">PRMTH_025</name>
</gene>
<sequence>MKPVTENIVSTVIDGVVLFVTSSVFWLAVAGWLVILTPVILRRKFSAKKKVNINYE</sequence>
<keyword evidence="1" id="KW-1133">Transmembrane helix</keyword>
<evidence type="ECO:0000256" key="1">
    <source>
        <dbReference type="SAM" id="Phobius"/>
    </source>
</evidence>
<dbReference type="EMBL" id="LT576116">
    <property type="protein sequence ID" value="SBN37476.1"/>
    <property type="molecule type" value="Genomic_DNA"/>
</dbReference>
<dbReference type="AlphaFoldDB" id="A0A1G4DF61"/>
<reference evidence="2" key="2">
    <citation type="submission" date="2016-10" db="EMBL/GenBank/DDBJ databases">
        <title>Plasmid pRmtH78.</title>
        <authorList>
            <person name="Beyrouthy R."/>
            <person name="Hamze M."/>
            <person name="Bonnet R."/>
        </authorList>
    </citation>
    <scope>NUCLEOTIDE SEQUENCE</scope>
    <source>
        <strain evidence="2">CMUL78</strain>
        <plasmid evidence="2">pRmtH</plasmid>
    </source>
</reference>
<evidence type="ECO:0000313" key="2">
    <source>
        <dbReference type="EMBL" id="SBN37476.1"/>
    </source>
</evidence>
<accession>A0A1G4DF61</accession>
<reference evidence="2" key="1">
    <citation type="submission" date="2016-05" db="EMBL/GenBank/DDBJ databases">
        <authorList>
            <person name="Lavstsen T."/>
            <person name="Jespersen J.S."/>
        </authorList>
    </citation>
    <scope>NUCLEOTIDE SEQUENCE</scope>
    <source>
        <strain evidence="2">CMUL78</strain>
        <plasmid evidence="2">pRmtH</plasmid>
    </source>
</reference>
<keyword evidence="1" id="KW-0472">Membrane</keyword>
<keyword evidence="1" id="KW-0812">Transmembrane</keyword>
<protein>
    <submittedName>
        <fullName evidence="2">Uncharacterized protein</fullName>
    </submittedName>
</protein>
<proteinExistence type="predicted"/>